<accession>A0A1P8Q216</accession>
<evidence type="ECO:0000313" key="4">
    <source>
        <dbReference type="EMBL" id="APX71910.1"/>
    </source>
</evidence>
<feature type="compositionally biased region" description="Low complexity" evidence="2">
    <location>
        <begin position="188"/>
        <end position="223"/>
    </location>
</feature>
<dbReference type="OrthoDB" id="2328476at2"/>
<evidence type="ECO:0008006" key="6">
    <source>
        <dbReference type="Google" id="ProtNLM"/>
    </source>
</evidence>
<evidence type="ECO:0000256" key="3">
    <source>
        <dbReference type="SAM" id="SignalP"/>
    </source>
</evidence>
<sequence length="298" mass="31983">MKKALALLATTAVGILLVGCSNGSSSASSDNNNNDYKTEMSKGNKAVNKKDYDSASDHFKSANEAKNTKKSKAYESQAKNLVKAKKSMNKLEFSSAKSALNTVKNQSNGNESMTKRAKNLLGQVKTIQRNRSDYKANIKTAKQLIADNNNDQARALLEQLTSTKGIKGKYYSDIYKQAKKLLDKLPASSVTADNTTDSNNNDSSSSTSSDSSTTSSDTTSSSNDDSDNPAANGDFDVESKEVDGKTITDSDIAKARQDLTDQGVKNVDAWSDNDILRAIKNANKDGRSTITAADGKIQ</sequence>
<feature type="coiled-coil region" evidence="1">
    <location>
        <begin position="110"/>
        <end position="144"/>
    </location>
</feature>
<organism evidence="4 5">
    <name type="scientific">Companilactobacillus allii</name>
    <dbReference type="NCBI Taxonomy" id="1847728"/>
    <lineage>
        <taxon>Bacteria</taxon>
        <taxon>Bacillati</taxon>
        <taxon>Bacillota</taxon>
        <taxon>Bacilli</taxon>
        <taxon>Lactobacillales</taxon>
        <taxon>Lactobacillaceae</taxon>
        <taxon>Companilactobacillus</taxon>
    </lineage>
</organism>
<dbReference type="RefSeq" id="WP_076614414.1">
    <property type="nucleotide sequence ID" value="NZ_CP019323.1"/>
</dbReference>
<feature type="signal peptide" evidence="3">
    <location>
        <begin position="1"/>
        <end position="27"/>
    </location>
</feature>
<protein>
    <recommendedName>
        <fullName evidence="6">Lipoprotein</fullName>
    </recommendedName>
</protein>
<dbReference type="PROSITE" id="PS51257">
    <property type="entry name" value="PROKAR_LIPOPROTEIN"/>
    <property type="match status" value="1"/>
</dbReference>
<feature type="compositionally biased region" description="Low complexity" evidence="2">
    <location>
        <begin position="23"/>
        <end position="34"/>
    </location>
</feature>
<feature type="region of interest" description="Disordered" evidence="2">
    <location>
        <begin position="187"/>
        <end position="268"/>
    </location>
</feature>
<proteinExistence type="predicted"/>
<feature type="compositionally biased region" description="Basic and acidic residues" evidence="2">
    <location>
        <begin position="237"/>
        <end position="259"/>
    </location>
</feature>
<gene>
    <name evidence="4" type="ORF">BTM29_04775</name>
</gene>
<reference evidence="5" key="1">
    <citation type="submission" date="2016-12" db="EMBL/GenBank/DDBJ databases">
        <authorList>
            <person name="Jung M.Y."/>
            <person name="Lee S.H."/>
        </authorList>
    </citation>
    <scope>NUCLEOTIDE SEQUENCE [LARGE SCALE GENOMIC DNA]</scope>
    <source>
        <strain evidence="5">WiKim39</strain>
    </source>
</reference>
<feature type="compositionally biased region" description="Basic and acidic residues" evidence="2">
    <location>
        <begin position="36"/>
        <end position="67"/>
    </location>
</feature>
<evidence type="ECO:0000256" key="2">
    <source>
        <dbReference type="SAM" id="MobiDB-lite"/>
    </source>
</evidence>
<keyword evidence="3" id="KW-0732">Signal</keyword>
<dbReference type="Proteomes" id="UP000187499">
    <property type="component" value="Chromosome"/>
</dbReference>
<evidence type="ECO:0000313" key="5">
    <source>
        <dbReference type="Proteomes" id="UP000187499"/>
    </source>
</evidence>
<keyword evidence="1" id="KW-0175">Coiled coil</keyword>
<dbReference type="STRING" id="1847728.BTM29_04775"/>
<dbReference type="EMBL" id="CP019323">
    <property type="protein sequence ID" value="APX71910.1"/>
    <property type="molecule type" value="Genomic_DNA"/>
</dbReference>
<feature type="chain" id="PRO_5038742147" description="Lipoprotein" evidence="3">
    <location>
        <begin position="28"/>
        <end position="298"/>
    </location>
</feature>
<name>A0A1P8Q216_9LACO</name>
<feature type="region of interest" description="Disordered" evidence="2">
    <location>
        <begin position="23"/>
        <end position="74"/>
    </location>
</feature>
<keyword evidence="5" id="KW-1185">Reference proteome</keyword>
<evidence type="ECO:0000256" key="1">
    <source>
        <dbReference type="SAM" id="Coils"/>
    </source>
</evidence>
<dbReference type="KEGG" id="lalw:BTM29_04775"/>
<dbReference type="AlphaFoldDB" id="A0A1P8Q216"/>